<protein>
    <submittedName>
        <fullName evidence="1">Uncharacterized protein</fullName>
    </submittedName>
</protein>
<name>U2Q729_LEPWF</name>
<accession>U2Q729</accession>
<comment type="caution">
    <text evidence="1">The sequence shown here is derived from an EMBL/GenBank/DDBJ whole genome shotgun (WGS) entry which is preliminary data.</text>
</comment>
<gene>
    <name evidence="1" type="ORF">HMPREF9015_00856</name>
</gene>
<dbReference type="HOGENOM" id="CLU_3201615_0_0_0"/>
<dbReference type="EMBL" id="AWVM01000046">
    <property type="protein sequence ID" value="ERK52176.1"/>
    <property type="molecule type" value="Genomic_DNA"/>
</dbReference>
<dbReference type="AlphaFoldDB" id="U2Q729"/>
<organism evidence="1 2">
    <name type="scientific">Leptotrichia wadei (strain F0279)</name>
    <dbReference type="NCBI Taxonomy" id="888055"/>
    <lineage>
        <taxon>Bacteria</taxon>
        <taxon>Fusobacteriati</taxon>
        <taxon>Fusobacteriota</taxon>
        <taxon>Fusobacteriia</taxon>
        <taxon>Fusobacteriales</taxon>
        <taxon>Leptotrichiaceae</taxon>
        <taxon>Leptotrichia</taxon>
    </lineage>
</organism>
<sequence>MNTLFKFKFWFSFINLKSKIEVINIDFIEISLACYKIKTIKNLLF</sequence>
<dbReference type="Proteomes" id="UP000016626">
    <property type="component" value="Unassembled WGS sequence"/>
</dbReference>
<evidence type="ECO:0000313" key="1">
    <source>
        <dbReference type="EMBL" id="ERK52176.1"/>
    </source>
</evidence>
<reference evidence="1 2" key="1">
    <citation type="submission" date="2013-06" db="EMBL/GenBank/DDBJ databases">
        <authorList>
            <person name="Weinstock G."/>
            <person name="Sodergren E."/>
            <person name="Lobos E.A."/>
            <person name="Fulton L."/>
            <person name="Fulton R."/>
            <person name="Courtney L."/>
            <person name="Fronick C."/>
            <person name="O'Laughlin M."/>
            <person name="Godfrey J."/>
            <person name="Wilson R.M."/>
            <person name="Miner T."/>
            <person name="Farmer C."/>
            <person name="Delehaunty K."/>
            <person name="Cordes M."/>
            <person name="Minx P."/>
            <person name="Tomlinson C."/>
            <person name="Chen J."/>
            <person name="Wollam A."/>
            <person name="Pepin K.H."/>
            <person name="Bhonagiri V."/>
            <person name="Zhang X."/>
            <person name="Warren W."/>
            <person name="Mitreva M."/>
            <person name="Mardis E.R."/>
            <person name="Wilson R.K."/>
        </authorList>
    </citation>
    <scope>NUCLEOTIDE SEQUENCE [LARGE SCALE GENOMIC DNA]</scope>
    <source>
        <strain evidence="1 2">F0279</strain>
    </source>
</reference>
<proteinExistence type="predicted"/>
<evidence type="ECO:0000313" key="2">
    <source>
        <dbReference type="Proteomes" id="UP000016626"/>
    </source>
</evidence>